<name>K1Q6J4_MAGGI</name>
<dbReference type="InterPro" id="IPR049012">
    <property type="entry name" value="Mutator_transp_dom"/>
</dbReference>
<organism evidence="3">
    <name type="scientific">Magallana gigas</name>
    <name type="common">Pacific oyster</name>
    <name type="synonym">Crassostrea gigas</name>
    <dbReference type="NCBI Taxonomy" id="29159"/>
    <lineage>
        <taxon>Eukaryota</taxon>
        <taxon>Metazoa</taxon>
        <taxon>Spiralia</taxon>
        <taxon>Lophotrochozoa</taxon>
        <taxon>Mollusca</taxon>
        <taxon>Bivalvia</taxon>
        <taxon>Autobranchia</taxon>
        <taxon>Pteriomorphia</taxon>
        <taxon>Ostreida</taxon>
        <taxon>Ostreoidea</taxon>
        <taxon>Ostreidae</taxon>
        <taxon>Magallana</taxon>
    </lineage>
</organism>
<dbReference type="HOGENOM" id="CLU_027531_0_0_1"/>
<feature type="region of interest" description="Disordered" evidence="1">
    <location>
        <begin position="1"/>
        <end position="37"/>
    </location>
</feature>
<dbReference type="AlphaFoldDB" id="K1Q6J4"/>
<accession>K1Q6J4</accession>
<feature type="domain" description="Mutator-like transposase" evidence="2">
    <location>
        <begin position="91"/>
        <end position="460"/>
    </location>
</feature>
<reference evidence="3" key="1">
    <citation type="journal article" date="2012" name="Nature">
        <title>The oyster genome reveals stress adaptation and complexity of shell formation.</title>
        <authorList>
            <person name="Zhang G."/>
            <person name="Fang X."/>
            <person name="Guo X."/>
            <person name="Li L."/>
            <person name="Luo R."/>
            <person name="Xu F."/>
            <person name="Yang P."/>
            <person name="Zhang L."/>
            <person name="Wang X."/>
            <person name="Qi H."/>
            <person name="Xiong Z."/>
            <person name="Que H."/>
            <person name="Xie Y."/>
            <person name="Holland P.W."/>
            <person name="Paps J."/>
            <person name="Zhu Y."/>
            <person name="Wu F."/>
            <person name="Chen Y."/>
            <person name="Wang J."/>
            <person name="Peng C."/>
            <person name="Meng J."/>
            <person name="Yang L."/>
            <person name="Liu J."/>
            <person name="Wen B."/>
            <person name="Zhang N."/>
            <person name="Huang Z."/>
            <person name="Zhu Q."/>
            <person name="Feng Y."/>
            <person name="Mount A."/>
            <person name="Hedgecock D."/>
            <person name="Xu Z."/>
            <person name="Liu Y."/>
            <person name="Domazet-Loso T."/>
            <person name="Du Y."/>
            <person name="Sun X."/>
            <person name="Zhang S."/>
            <person name="Liu B."/>
            <person name="Cheng P."/>
            <person name="Jiang X."/>
            <person name="Li J."/>
            <person name="Fan D."/>
            <person name="Wang W."/>
            <person name="Fu W."/>
            <person name="Wang T."/>
            <person name="Wang B."/>
            <person name="Zhang J."/>
            <person name="Peng Z."/>
            <person name="Li Y."/>
            <person name="Li N."/>
            <person name="Wang J."/>
            <person name="Chen M."/>
            <person name="He Y."/>
            <person name="Tan F."/>
            <person name="Song X."/>
            <person name="Zheng Q."/>
            <person name="Huang R."/>
            <person name="Yang H."/>
            <person name="Du X."/>
            <person name="Chen L."/>
            <person name="Yang M."/>
            <person name="Gaffney P.M."/>
            <person name="Wang S."/>
            <person name="Luo L."/>
            <person name="She Z."/>
            <person name="Ming Y."/>
            <person name="Huang W."/>
            <person name="Zhang S."/>
            <person name="Huang B."/>
            <person name="Zhang Y."/>
            <person name="Qu T."/>
            <person name="Ni P."/>
            <person name="Miao G."/>
            <person name="Wang J."/>
            <person name="Wang Q."/>
            <person name="Steinberg C.E."/>
            <person name="Wang H."/>
            <person name="Li N."/>
            <person name="Qian L."/>
            <person name="Zhang G."/>
            <person name="Li Y."/>
            <person name="Yang H."/>
            <person name="Liu X."/>
            <person name="Wang J."/>
            <person name="Yin Y."/>
            <person name="Wang J."/>
        </authorList>
    </citation>
    <scope>NUCLEOTIDE SEQUENCE [LARGE SCALE GENOMIC DNA]</scope>
    <source>
        <strain evidence="3">05x7-T-G4-1.051#20</strain>
    </source>
</reference>
<evidence type="ECO:0000313" key="3">
    <source>
        <dbReference type="EMBL" id="EKC32362.1"/>
    </source>
</evidence>
<feature type="compositionally biased region" description="Basic and acidic residues" evidence="1">
    <location>
        <begin position="28"/>
        <end position="37"/>
    </location>
</feature>
<protein>
    <recommendedName>
        <fullName evidence="2">Mutator-like transposase domain-containing protein</fullName>
    </recommendedName>
</protein>
<proteinExistence type="predicted"/>
<gene>
    <name evidence="3" type="ORF">CGI_10017518</name>
</gene>
<evidence type="ECO:0000259" key="2">
    <source>
        <dbReference type="Pfam" id="PF20700"/>
    </source>
</evidence>
<evidence type="ECO:0000256" key="1">
    <source>
        <dbReference type="SAM" id="MobiDB-lite"/>
    </source>
</evidence>
<dbReference type="EMBL" id="JH816911">
    <property type="protein sequence ID" value="EKC32362.1"/>
    <property type="molecule type" value="Genomic_DNA"/>
</dbReference>
<feature type="region of interest" description="Disordered" evidence="1">
    <location>
        <begin position="631"/>
        <end position="652"/>
    </location>
</feature>
<sequence>MKGKSQRNRGLFKALDGRKRGPPHGGWKNKDPKPKYVRGHENFAISKTGERILTDNAEQLQSKQPIMQLRPRTTCKQPQATATPSPENNTYRLLHAGKTCEMFNKAFHLHQQASPNCPTNLQFDFNAEQQRGVCWKETLRCMYCTFRTESTKLFEEVETGLRGPNAAKPNISLWAALLDNPIMGTTLQEVFMALNCPAPSYSGLQYNANKVGPRIVDMVREDLKRERTHLKDVLESHGFPRQTPIPVEGDGRYNNPLYWSRDRNPFQPATQSTYTISENVTPEKKIIGVVTRNKLCHNRLKGTRCPDHPGKCTASIQMDQPIGREDLATEEICQDFLSDPEPTYIGQITTDGDSAAYRGVQRAMGEHGQTVEALRDTRHLAQSQKKAVDNAKFSDRMFPGRTANDRNSTKRKFSVDFMKRCTAEYEQAIKKHQGDTEKLVNVLSHATDAIVNCYSGKCGSTCASHSLVCRGLPENCWPKEYLPPHARKLQPTEEDQDTLRHLVNYRFSRNTLTSTRYGTNTQKSEAVHRGYSKSNPKSVTCSASFEPQIFSAVHRMNHGPGTSTAVKCAALGAPLPPNTRVTRQLEKRQKMHQHNKLRQKSVLHRTKRHARVIEKFDMYFQKGTDTNVGYVKRMTDPPIPKKSEHSYSKAKK</sequence>
<dbReference type="InParanoid" id="K1Q6J4"/>
<feature type="compositionally biased region" description="Basic and acidic residues" evidence="1">
    <location>
        <begin position="633"/>
        <end position="652"/>
    </location>
</feature>
<dbReference type="Pfam" id="PF20700">
    <property type="entry name" value="Mutator"/>
    <property type="match status" value="1"/>
</dbReference>